<name>A0A4R3XVW1_9PROT</name>
<protein>
    <submittedName>
        <fullName evidence="2">Uncharacterized protein</fullName>
    </submittedName>
</protein>
<feature type="transmembrane region" description="Helical" evidence="1">
    <location>
        <begin position="6"/>
        <end position="22"/>
    </location>
</feature>
<gene>
    <name evidence="2" type="ORF">EDC63_11671</name>
</gene>
<feature type="transmembrane region" description="Helical" evidence="1">
    <location>
        <begin position="27"/>
        <end position="46"/>
    </location>
</feature>
<evidence type="ECO:0000313" key="3">
    <source>
        <dbReference type="Proteomes" id="UP000295367"/>
    </source>
</evidence>
<accession>A0A4R3XVW1</accession>
<dbReference type="RefSeq" id="WP_124947162.1">
    <property type="nucleotide sequence ID" value="NZ_BHVT01000065.1"/>
</dbReference>
<keyword evidence="3" id="KW-1185">Reference proteome</keyword>
<dbReference type="InterPro" id="IPR052165">
    <property type="entry name" value="Membrane_assoc_protease"/>
</dbReference>
<feature type="transmembrane region" description="Helical" evidence="1">
    <location>
        <begin position="52"/>
        <end position="70"/>
    </location>
</feature>
<dbReference type="Proteomes" id="UP000295367">
    <property type="component" value="Unassembled WGS sequence"/>
</dbReference>
<reference evidence="2 3" key="1">
    <citation type="submission" date="2019-03" db="EMBL/GenBank/DDBJ databases">
        <title>Genomic Encyclopedia of Type Strains, Phase IV (KMG-IV): sequencing the most valuable type-strain genomes for metagenomic binning, comparative biology and taxonomic classification.</title>
        <authorList>
            <person name="Goeker M."/>
        </authorList>
    </citation>
    <scope>NUCLEOTIDE SEQUENCE [LARGE SCALE GENOMIC DNA]</scope>
    <source>
        <strain evidence="2 3">DSM 100309</strain>
    </source>
</reference>
<keyword evidence="1" id="KW-0472">Membrane</keyword>
<sequence length="145" mass="16163">MDLLWWHWIAAGIVLVISELFVPMFFILWFGVGAIMVGVVMRVVPLSSSMQFFLWAIFSIAMVVAWFRFFKNPDKTKAGISKEAFIGETGLITKEVSAMAKGVIRFQKPILGSDTWPVIADETIPSGERAKIVDVIGQTLKVLKA</sequence>
<dbReference type="PANTHER" id="PTHR33507">
    <property type="entry name" value="INNER MEMBRANE PROTEIN YBBJ"/>
    <property type="match status" value="1"/>
</dbReference>
<dbReference type="EMBL" id="SMCO01000016">
    <property type="protein sequence ID" value="TCV83320.1"/>
    <property type="molecule type" value="Genomic_DNA"/>
</dbReference>
<dbReference type="InterPro" id="IPR012340">
    <property type="entry name" value="NA-bd_OB-fold"/>
</dbReference>
<keyword evidence="1" id="KW-1133">Transmembrane helix</keyword>
<dbReference type="OrthoDB" id="8536525at2"/>
<proteinExistence type="predicted"/>
<dbReference type="PANTHER" id="PTHR33507:SF3">
    <property type="entry name" value="INNER MEMBRANE PROTEIN YBBJ"/>
    <property type="match status" value="1"/>
</dbReference>
<organism evidence="2 3">
    <name type="scientific">Sulfurirhabdus autotrophica</name>
    <dbReference type="NCBI Taxonomy" id="1706046"/>
    <lineage>
        <taxon>Bacteria</taxon>
        <taxon>Pseudomonadati</taxon>
        <taxon>Pseudomonadota</taxon>
        <taxon>Betaproteobacteria</taxon>
        <taxon>Nitrosomonadales</taxon>
        <taxon>Sulfuricellaceae</taxon>
        <taxon>Sulfurirhabdus</taxon>
    </lineage>
</organism>
<evidence type="ECO:0000313" key="2">
    <source>
        <dbReference type="EMBL" id="TCV83320.1"/>
    </source>
</evidence>
<dbReference type="SUPFAM" id="SSF141322">
    <property type="entry name" value="NfeD domain-like"/>
    <property type="match status" value="1"/>
</dbReference>
<evidence type="ECO:0000256" key="1">
    <source>
        <dbReference type="SAM" id="Phobius"/>
    </source>
</evidence>
<dbReference type="GO" id="GO:0005886">
    <property type="term" value="C:plasma membrane"/>
    <property type="evidence" value="ECO:0007669"/>
    <property type="project" value="TreeGrafter"/>
</dbReference>
<dbReference type="Gene3D" id="2.40.50.140">
    <property type="entry name" value="Nucleic acid-binding proteins"/>
    <property type="match status" value="1"/>
</dbReference>
<comment type="caution">
    <text evidence="2">The sequence shown here is derived from an EMBL/GenBank/DDBJ whole genome shotgun (WGS) entry which is preliminary data.</text>
</comment>
<dbReference type="AlphaFoldDB" id="A0A4R3XVW1"/>
<keyword evidence="1" id="KW-0812">Transmembrane</keyword>